<accession>A0ABD3M5T6</accession>
<feature type="domain" description="PPIase FKBP-type" evidence="7">
    <location>
        <begin position="69"/>
        <end position="165"/>
    </location>
</feature>
<dbReference type="Pfam" id="PF00254">
    <property type="entry name" value="FKBP_C"/>
    <property type="match status" value="1"/>
</dbReference>
<proteinExistence type="predicted"/>
<evidence type="ECO:0000313" key="8">
    <source>
        <dbReference type="EMBL" id="KAL3757537.1"/>
    </source>
</evidence>
<dbReference type="EC" id="5.2.1.8" evidence="2 5"/>
<name>A0ABD3M5T6_9STRA</name>
<dbReference type="InterPro" id="IPR050689">
    <property type="entry name" value="FKBP-type_PPIase"/>
</dbReference>
<evidence type="ECO:0000259" key="7">
    <source>
        <dbReference type="PROSITE" id="PS50059"/>
    </source>
</evidence>
<evidence type="ECO:0000256" key="6">
    <source>
        <dbReference type="SAM" id="MobiDB-lite"/>
    </source>
</evidence>
<feature type="region of interest" description="Disordered" evidence="6">
    <location>
        <begin position="19"/>
        <end position="43"/>
    </location>
</feature>
<dbReference type="GO" id="GO:0003755">
    <property type="term" value="F:peptidyl-prolyl cis-trans isomerase activity"/>
    <property type="evidence" value="ECO:0007669"/>
    <property type="project" value="UniProtKB-KW"/>
</dbReference>
<evidence type="ECO:0000313" key="9">
    <source>
        <dbReference type="Proteomes" id="UP001530293"/>
    </source>
</evidence>
<evidence type="ECO:0000256" key="2">
    <source>
        <dbReference type="ARBA" id="ARBA00013194"/>
    </source>
</evidence>
<reference evidence="8 9" key="1">
    <citation type="submission" date="2024-10" db="EMBL/GenBank/DDBJ databases">
        <title>Updated reference genomes for cyclostephanoid diatoms.</title>
        <authorList>
            <person name="Roberts W.R."/>
            <person name="Alverson A.J."/>
        </authorList>
    </citation>
    <scope>NUCLEOTIDE SEQUENCE [LARGE SCALE GENOMIC DNA]</scope>
    <source>
        <strain evidence="8 9">AJA232-27</strain>
    </source>
</reference>
<keyword evidence="3 5" id="KW-0697">Rotamase</keyword>
<dbReference type="Proteomes" id="UP001530293">
    <property type="component" value="Unassembled WGS sequence"/>
</dbReference>
<gene>
    <name evidence="8" type="ORF">ACHAWU_010169</name>
</gene>
<dbReference type="PROSITE" id="PS50059">
    <property type="entry name" value="FKBP_PPIASE"/>
    <property type="match status" value="1"/>
</dbReference>
<dbReference type="PANTHER" id="PTHR10516:SF443">
    <property type="entry name" value="FK506-BINDING PROTEIN 59-RELATED"/>
    <property type="match status" value="1"/>
</dbReference>
<dbReference type="PANTHER" id="PTHR10516">
    <property type="entry name" value="PEPTIDYL-PROLYL CIS-TRANS ISOMERASE"/>
    <property type="match status" value="1"/>
</dbReference>
<dbReference type="EMBL" id="JALLBG020000263">
    <property type="protein sequence ID" value="KAL3757537.1"/>
    <property type="molecule type" value="Genomic_DNA"/>
</dbReference>
<evidence type="ECO:0000256" key="4">
    <source>
        <dbReference type="ARBA" id="ARBA00023235"/>
    </source>
</evidence>
<dbReference type="InterPro" id="IPR046357">
    <property type="entry name" value="PPIase_dom_sf"/>
</dbReference>
<organism evidence="8 9">
    <name type="scientific">Discostella pseudostelligera</name>
    <dbReference type="NCBI Taxonomy" id="259834"/>
    <lineage>
        <taxon>Eukaryota</taxon>
        <taxon>Sar</taxon>
        <taxon>Stramenopiles</taxon>
        <taxon>Ochrophyta</taxon>
        <taxon>Bacillariophyta</taxon>
        <taxon>Coscinodiscophyceae</taxon>
        <taxon>Thalassiosirophycidae</taxon>
        <taxon>Stephanodiscales</taxon>
        <taxon>Stephanodiscaceae</taxon>
        <taxon>Discostella</taxon>
    </lineage>
</organism>
<evidence type="ECO:0000256" key="5">
    <source>
        <dbReference type="PROSITE-ProRule" id="PRU00277"/>
    </source>
</evidence>
<dbReference type="InterPro" id="IPR001179">
    <property type="entry name" value="PPIase_FKBP_dom"/>
</dbReference>
<keyword evidence="9" id="KW-1185">Reference proteome</keyword>
<evidence type="ECO:0000256" key="1">
    <source>
        <dbReference type="ARBA" id="ARBA00000971"/>
    </source>
</evidence>
<protein>
    <recommendedName>
        <fullName evidence="2 5">peptidylprolyl isomerase</fullName>
        <ecNumber evidence="2 5">5.2.1.8</ecNumber>
    </recommendedName>
</protein>
<sequence>MRSLFSSLSVGGEKSIASVHESSDSGNDYPSAARTKLIDNSRSRPSMEGEVIVIKTIKPGDITNYPKKGDTCSIHYEVFTEDEIRNNSLHPVPFDSSRCRNQVFQFRLGAGQVIDGMDIAISKMSIGQEVKATIPYTLAYGVVGYPPVVPPRATLIFRIELLSFSPMA</sequence>
<comment type="caution">
    <text evidence="8">The sequence shown here is derived from an EMBL/GenBank/DDBJ whole genome shotgun (WGS) entry which is preliminary data.</text>
</comment>
<keyword evidence="4 5" id="KW-0413">Isomerase</keyword>
<evidence type="ECO:0000256" key="3">
    <source>
        <dbReference type="ARBA" id="ARBA00023110"/>
    </source>
</evidence>
<dbReference type="AlphaFoldDB" id="A0ABD3M5T6"/>
<dbReference type="Gene3D" id="3.10.50.40">
    <property type="match status" value="1"/>
</dbReference>
<comment type="catalytic activity">
    <reaction evidence="1 5">
        <text>[protein]-peptidylproline (omega=180) = [protein]-peptidylproline (omega=0)</text>
        <dbReference type="Rhea" id="RHEA:16237"/>
        <dbReference type="Rhea" id="RHEA-COMP:10747"/>
        <dbReference type="Rhea" id="RHEA-COMP:10748"/>
        <dbReference type="ChEBI" id="CHEBI:83833"/>
        <dbReference type="ChEBI" id="CHEBI:83834"/>
        <dbReference type="EC" id="5.2.1.8"/>
    </reaction>
</comment>
<dbReference type="SUPFAM" id="SSF54534">
    <property type="entry name" value="FKBP-like"/>
    <property type="match status" value="1"/>
</dbReference>